<reference evidence="4 5" key="1">
    <citation type="journal article" date="2018" name="Plant J.">
        <title>Genome sequences of Chlorella sorokiniana UTEX 1602 and Micractinium conductrix SAG 241.80: implications to maltose excretion by a green alga.</title>
        <authorList>
            <person name="Arriola M.B."/>
            <person name="Velmurugan N."/>
            <person name="Zhang Y."/>
            <person name="Plunkett M.H."/>
            <person name="Hondzo H."/>
            <person name="Barney B.M."/>
        </authorList>
    </citation>
    <scope>NUCLEOTIDE SEQUENCE [LARGE SCALE GENOMIC DNA]</scope>
    <source>
        <strain evidence="5">UTEX 1602</strain>
    </source>
</reference>
<dbReference type="AlphaFoldDB" id="A0A2P6TVL0"/>
<sequence>MASGYTPLPDGLPSPDAGPQSFAPPLPAGTQQRRSLWDRAKAWTQARVRVPWARQAQEAPPPSGYLTLIPLSDARLQPRDTRLTAAWLLLFAMFVAGAVFITVPRGVSIGEVTVKTDRIAWNTTKSTYQLKLLARLPVYNPNYLTATIEGDLHILFYRTVAGRSQIERLRLPPRAAPKVLEVAIDASEVPSDYILAILSQCSTFPEMLIFFLKGRLMARYLGMRQHLATLDTYFLINCKDPSVEALQADLLPQLPSRIGSGAAQQLPPLHTG</sequence>
<name>A0A2P6TVL0_CHLSO</name>
<evidence type="ECO:0000313" key="4">
    <source>
        <dbReference type="EMBL" id="PRW58086.1"/>
    </source>
</evidence>
<feature type="region of interest" description="Disordered" evidence="1">
    <location>
        <begin position="1"/>
        <end position="30"/>
    </location>
</feature>
<feature type="domain" description="Transmembrane protein 106 C-terminal" evidence="3">
    <location>
        <begin position="104"/>
        <end position="240"/>
    </location>
</feature>
<accession>A0A2P6TVL0</accession>
<dbReference type="OrthoDB" id="508875at2759"/>
<dbReference type="Pfam" id="PF07092">
    <property type="entry name" value="TMEM106"/>
    <property type="match status" value="1"/>
</dbReference>
<dbReference type="EMBL" id="LHPG02000005">
    <property type="protein sequence ID" value="PRW58086.1"/>
    <property type="molecule type" value="Genomic_DNA"/>
</dbReference>
<comment type="caution">
    <text evidence="4">The sequence shown here is derived from an EMBL/GenBank/DDBJ whole genome shotgun (WGS) entry which is preliminary data.</text>
</comment>
<evidence type="ECO:0000313" key="5">
    <source>
        <dbReference type="Proteomes" id="UP000239899"/>
    </source>
</evidence>
<gene>
    <name evidence="4" type="ORF">C2E21_2774</name>
</gene>
<keyword evidence="2" id="KW-1133">Transmembrane helix</keyword>
<dbReference type="STRING" id="3076.A0A2P6TVL0"/>
<protein>
    <submittedName>
        <fullName evidence="4">Transmembrane 106A</fullName>
    </submittedName>
</protein>
<dbReference type="InterPro" id="IPR009790">
    <property type="entry name" value="TMEM106"/>
</dbReference>
<proteinExistence type="predicted"/>
<organism evidence="4 5">
    <name type="scientific">Chlorella sorokiniana</name>
    <name type="common">Freshwater green alga</name>
    <dbReference type="NCBI Taxonomy" id="3076"/>
    <lineage>
        <taxon>Eukaryota</taxon>
        <taxon>Viridiplantae</taxon>
        <taxon>Chlorophyta</taxon>
        <taxon>core chlorophytes</taxon>
        <taxon>Trebouxiophyceae</taxon>
        <taxon>Chlorellales</taxon>
        <taxon>Chlorellaceae</taxon>
        <taxon>Chlorella clade</taxon>
        <taxon>Chlorella</taxon>
    </lineage>
</organism>
<evidence type="ECO:0000256" key="1">
    <source>
        <dbReference type="SAM" id="MobiDB-lite"/>
    </source>
</evidence>
<keyword evidence="2" id="KW-0472">Membrane</keyword>
<dbReference type="PANTHER" id="PTHR28556:SF4">
    <property type="entry name" value="TRANSMEMBRANE PROTEIN 106A"/>
    <property type="match status" value="1"/>
</dbReference>
<keyword evidence="2 4" id="KW-0812">Transmembrane</keyword>
<dbReference type="PANTHER" id="PTHR28556">
    <property type="entry name" value="TRANSMEMBRANE PROTEIN 106B"/>
    <property type="match status" value="1"/>
</dbReference>
<dbReference type="Proteomes" id="UP000239899">
    <property type="component" value="Unassembled WGS sequence"/>
</dbReference>
<evidence type="ECO:0000259" key="3">
    <source>
        <dbReference type="Pfam" id="PF07092"/>
    </source>
</evidence>
<dbReference type="InterPro" id="IPR048509">
    <property type="entry name" value="TMEM106_C"/>
</dbReference>
<keyword evidence="5" id="KW-1185">Reference proteome</keyword>
<evidence type="ECO:0000256" key="2">
    <source>
        <dbReference type="SAM" id="Phobius"/>
    </source>
</evidence>
<feature type="transmembrane region" description="Helical" evidence="2">
    <location>
        <begin position="85"/>
        <end position="103"/>
    </location>
</feature>